<dbReference type="PANTHER" id="PTHR30619:SF7">
    <property type="entry name" value="BETA-LACTAMASE DOMAIN PROTEIN"/>
    <property type="match status" value="1"/>
</dbReference>
<reference evidence="9 10" key="1">
    <citation type="journal article" date="2016" name="Nat. Commun.">
        <title>Thousands of microbial genomes shed light on interconnected biogeochemical processes in an aquifer system.</title>
        <authorList>
            <person name="Anantharaman K."/>
            <person name="Brown C.T."/>
            <person name="Hug L.A."/>
            <person name="Sharon I."/>
            <person name="Castelle C.J."/>
            <person name="Probst A.J."/>
            <person name="Thomas B.C."/>
            <person name="Singh A."/>
            <person name="Wilkins M.J."/>
            <person name="Karaoz U."/>
            <person name="Brodie E.L."/>
            <person name="Williams K.H."/>
            <person name="Hubbard S.S."/>
            <person name="Banfield J.F."/>
        </authorList>
    </citation>
    <scope>NUCLEOTIDE SEQUENCE [LARGE SCALE GENOMIC DNA]</scope>
</reference>
<dbReference type="AlphaFoldDB" id="A0A1G2K8Y6"/>
<protein>
    <recommendedName>
        <fullName evidence="11">ComEC/Rec2-related protein domain-containing protein</fullName>
    </recommendedName>
</protein>
<keyword evidence="3 6" id="KW-0812">Transmembrane</keyword>
<name>A0A1G2K8Y6_9BACT</name>
<feature type="transmembrane region" description="Helical" evidence="6">
    <location>
        <begin position="6"/>
        <end position="24"/>
    </location>
</feature>
<keyword evidence="5 6" id="KW-0472">Membrane</keyword>
<evidence type="ECO:0000256" key="5">
    <source>
        <dbReference type="ARBA" id="ARBA00023136"/>
    </source>
</evidence>
<feature type="domain" description="DUF4131" evidence="8">
    <location>
        <begin position="28"/>
        <end position="166"/>
    </location>
</feature>
<evidence type="ECO:0000313" key="10">
    <source>
        <dbReference type="Proteomes" id="UP000177152"/>
    </source>
</evidence>
<keyword evidence="2" id="KW-1003">Cell membrane</keyword>
<evidence type="ECO:0008006" key="11">
    <source>
        <dbReference type="Google" id="ProtNLM"/>
    </source>
</evidence>
<feature type="transmembrane region" description="Helical" evidence="6">
    <location>
        <begin position="444"/>
        <end position="464"/>
    </location>
</feature>
<evidence type="ECO:0000259" key="7">
    <source>
        <dbReference type="Pfam" id="PF03772"/>
    </source>
</evidence>
<evidence type="ECO:0000256" key="1">
    <source>
        <dbReference type="ARBA" id="ARBA00004651"/>
    </source>
</evidence>
<evidence type="ECO:0000313" key="9">
    <source>
        <dbReference type="EMBL" id="OGZ94940.1"/>
    </source>
</evidence>
<dbReference type="InterPro" id="IPR025405">
    <property type="entry name" value="DUF4131"/>
</dbReference>
<comment type="caution">
    <text evidence="9">The sequence shown here is derived from an EMBL/GenBank/DDBJ whole genome shotgun (WGS) entry which is preliminary data.</text>
</comment>
<organism evidence="9 10">
    <name type="scientific">Candidatus Sungbacteria bacterium RIFCSPHIGHO2_01_FULL_47_32</name>
    <dbReference type="NCBI Taxonomy" id="1802264"/>
    <lineage>
        <taxon>Bacteria</taxon>
        <taxon>Candidatus Sungiibacteriota</taxon>
    </lineage>
</organism>
<dbReference type="NCBIfam" id="TIGR00360">
    <property type="entry name" value="ComEC_N-term"/>
    <property type="match status" value="1"/>
</dbReference>
<dbReference type="Pfam" id="PF03772">
    <property type="entry name" value="Competence"/>
    <property type="match status" value="1"/>
</dbReference>
<feature type="transmembrane region" description="Helical" evidence="6">
    <location>
        <begin position="384"/>
        <end position="403"/>
    </location>
</feature>
<dbReference type="PANTHER" id="PTHR30619">
    <property type="entry name" value="DNA INTERNALIZATION/COMPETENCE PROTEIN COMEC/REC2"/>
    <property type="match status" value="1"/>
</dbReference>
<keyword evidence="4 6" id="KW-1133">Transmembrane helix</keyword>
<dbReference type="GO" id="GO:0005886">
    <property type="term" value="C:plasma membrane"/>
    <property type="evidence" value="ECO:0007669"/>
    <property type="project" value="UniProtKB-SubCell"/>
</dbReference>
<gene>
    <name evidence="9" type="ORF">A2633_03300</name>
</gene>
<proteinExistence type="predicted"/>
<feature type="transmembrane region" description="Helical" evidence="6">
    <location>
        <begin position="332"/>
        <end position="353"/>
    </location>
</feature>
<dbReference type="InterPro" id="IPR052159">
    <property type="entry name" value="Competence_DNA_uptake"/>
</dbReference>
<evidence type="ECO:0000256" key="2">
    <source>
        <dbReference type="ARBA" id="ARBA00022475"/>
    </source>
</evidence>
<dbReference type="InterPro" id="IPR004477">
    <property type="entry name" value="ComEC_N"/>
</dbReference>
<comment type="subcellular location">
    <subcellularLocation>
        <location evidence="1">Cell membrane</location>
        <topology evidence="1">Multi-pass membrane protein</topology>
    </subcellularLocation>
</comment>
<feature type="transmembrane region" description="Helical" evidence="6">
    <location>
        <begin position="310"/>
        <end position="326"/>
    </location>
</feature>
<evidence type="ECO:0000256" key="3">
    <source>
        <dbReference type="ARBA" id="ARBA00022692"/>
    </source>
</evidence>
<accession>A0A1G2K8Y6</accession>
<dbReference type="EMBL" id="MHQC01000021">
    <property type="protein sequence ID" value="OGZ94940.1"/>
    <property type="molecule type" value="Genomic_DNA"/>
</dbReference>
<feature type="transmembrane region" description="Helical" evidence="6">
    <location>
        <begin position="53"/>
        <end position="71"/>
    </location>
</feature>
<feature type="transmembrane region" description="Helical" evidence="6">
    <location>
        <begin position="415"/>
        <end position="437"/>
    </location>
</feature>
<feature type="domain" description="ComEC/Rec2-related protein" evidence="7">
    <location>
        <begin position="211"/>
        <end position="494"/>
    </location>
</feature>
<dbReference type="Pfam" id="PF13567">
    <property type="entry name" value="DUF4131"/>
    <property type="match status" value="1"/>
</dbReference>
<feature type="transmembrane region" description="Helical" evidence="6">
    <location>
        <begin position="470"/>
        <end position="492"/>
    </location>
</feature>
<evidence type="ECO:0000256" key="4">
    <source>
        <dbReference type="ARBA" id="ARBA00022989"/>
    </source>
</evidence>
<dbReference type="Proteomes" id="UP000177152">
    <property type="component" value="Unassembled WGS sequence"/>
</dbReference>
<evidence type="ECO:0000256" key="6">
    <source>
        <dbReference type="SAM" id="Phobius"/>
    </source>
</evidence>
<sequence>MTKSQIFLYLCLAFITGVAVASFVAVPLLLFWFLCITSILVLCYGIANWRKEYIIYGGIGLMALFGVLRLIQVSNLAPMLFENSVGQILELAGVITEEPAQKEKSQEIIFEEAATKSKILLRVRKYPQYEYGQYVKVSGLLVKPDNFSEDFDYQAYLAKDGIYYVMDFPFVAPSGEFRRDVFFYLYGIKSKFSGAINRVLPEPHASFLSGLLLGERRSIPQKLQDDFRKTGTTHIVALSGYNITIVADSIIKFLALLSIPFGVSFWLALTSITLFTLLTGASASVVRAAIMGILILLARREGRFYSIRNALAFAGTLMVFQNPKILRFDTAFQLSFLATLGLVYISPIIDGYFEKIKTRVLYRIQPRFLEKENAHPQRSAIREIFISTLSAQCAVLPLLIYSFGSVSLISPITNLLVLSAIPAAMFFGFFMGAVGLISAAASVALMPASWILLQYGISVIEIFAKFPYASVAFGNISPVAVFFFYTLMLVWVQRAVRKNNAEAKKLTIH</sequence>
<feature type="transmembrane region" description="Helical" evidence="6">
    <location>
        <begin position="29"/>
        <end position="47"/>
    </location>
</feature>
<evidence type="ECO:0000259" key="8">
    <source>
        <dbReference type="Pfam" id="PF13567"/>
    </source>
</evidence>